<dbReference type="SMART" id="SM00567">
    <property type="entry name" value="EZ_HEAT"/>
    <property type="match status" value="2"/>
</dbReference>
<gene>
    <name evidence="1" type="ORF">N473_07355</name>
</gene>
<organism evidence="1 2">
    <name type="scientific">Pseudoalteromonas luteoviolacea CPMOR-1</name>
    <dbReference type="NCBI Taxonomy" id="1365248"/>
    <lineage>
        <taxon>Bacteria</taxon>
        <taxon>Pseudomonadati</taxon>
        <taxon>Pseudomonadota</taxon>
        <taxon>Gammaproteobacteria</taxon>
        <taxon>Alteromonadales</taxon>
        <taxon>Pseudoalteromonadaceae</taxon>
        <taxon>Pseudoalteromonas</taxon>
    </lineage>
</organism>
<sequence>MPIKPPQQVFDKVVTLVEDEEVRSEAIRVLGDWEYINSIELIAKHLNDHSELVRLDAIYALGEIRGNDALELLEQISMEQCSEVEKVRLYQSLIRCGRSELIEKWLYFLNSSDALVRANVAGRTWSVCDSNSHAVINSALEVARNKETHIFVVNEIDDALDWLKSKEPM</sequence>
<reference evidence="1 2" key="1">
    <citation type="submission" date="2013-07" db="EMBL/GenBank/DDBJ databases">
        <title>Comparative Genomic and Metabolomic Analysis of Twelve Strains of Pseudoalteromonas luteoviolacea.</title>
        <authorList>
            <person name="Vynne N.G."/>
            <person name="Mansson M."/>
            <person name="Gram L."/>
        </authorList>
    </citation>
    <scope>NUCLEOTIDE SEQUENCE [LARGE SCALE GENOMIC DNA]</scope>
    <source>
        <strain evidence="1 2">CPMOR-1</strain>
    </source>
</reference>
<name>A0A162CHU4_9GAMM</name>
<dbReference type="InterPro" id="IPR004155">
    <property type="entry name" value="PBS_lyase_HEAT"/>
</dbReference>
<protein>
    <recommendedName>
        <fullName evidence="3">HEAT repeat domain-containing protein</fullName>
    </recommendedName>
</protein>
<dbReference type="RefSeq" id="WP_063366299.1">
    <property type="nucleotide sequence ID" value="NZ_AUYC01000002.1"/>
</dbReference>
<dbReference type="EMBL" id="AUYC01000002">
    <property type="protein sequence ID" value="KZN68234.1"/>
    <property type="molecule type" value="Genomic_DNA"/>
</dbReference>
<evidence type="ECO:0000313" key="2">
    <source>
        <dbReference type="Proteomes" id="UP000076486"/>
    </source>
</evidence>
<accession>A0A162CHU4</accession>
<evidence type="ECO:0008006" key="3">
    <source>
        <dbReference type="Google" id="ProtNLM"/>
    </source>
</evidence>
<dbReference type="PATRIC" id="fig|1365248.3.peg.143"/>
<proteinExistence type="predicted"/>
<dbReference type="InterPro" id="IPR011989">
    <property type="entry name" value="ARM-like"/>
</dbReference>
<dbReference type="InterPro" id="IPR016024">
    <property type="entry name" value="ARM-type_fold"/>
</dbReference>
<evidence type="ECO:0000313" key="1">
    <source>
        <dbReference type="EMBL" id="KZN68234.1"/>
    </source>
</evidence>
<dbReference type="Proteomes" id="UP000076486">
    <property type="component" value="Unassembled WGS sequence"/>
</dbReference>
<dbReference type="Gene3D" id="1.25.10.10">
    <property type="entry name" value="Leucine-rich Repeat Variant"/>
    <property type="match status" value="1"/>
</dbReference>
<dbReference type="Pfam" id="PF13646">
    <property type="entry name" value="HEAT_2"/>
    <property type="match status" value="1"/>
</dbReference>
<comment type="caution">
    <text evidence="1">The sequence shown here is derived from an EMBL/GenBank/DDBJ whole genome shotgun (WGS) entry which is preliminary data.</text>
</comment>
<dbReference type="AlphaFoldDB" id="A0A162CHU4"/>
<dbReference type="SUPFAM" id="SSF48371">
    <property type="entry name" value="ARM repeat"/>
    <property type="match status" value="1"/>
</dbReference>